<organism evidence="4 5">
    <name type="scientific">Aphanomyces astaci</name>
    <name type="common">Crayfish plague agent</name>
    <dbReference type="NCBI Taxonomy" id="112090"/>
    <lineage>
        <taxon>Eukaryota</taxon>
        <taxon>Sar</taxon>
        <taxon>Stramenopiles</taxon>
        <taxon>Oomycota</taxon>
        <taxon>Saprolegniomycetes</taxon>
        <taxon>Saprolegniales</taxon>
        <taxon>Verrucalvaceae</taxon>
        <taxon>Aphanomyces</taxon>
    </lineage>
</organism>
<dbReference type="InterPro" id="IPR001680">
    <property type="entry name" value="WD40_rpt"/>
</dbReference>
<gene>
    <name evidence="4" type="ORF">B5M09_004270</name>
</gene>
<dbReference type="SUPFAM" id="SSF109925">
    <property type="entry name" value="Lissencephaly-1 protein (Lis-1, PAF-AH alpha) N-terminal domain"/>
    <property type="match status" value="1"/>
</dbReference>
<proteinExistence type="predicted"/>
<dbReference type="GO" id="GO:0005669">
    <property type="term" value="C:transcription factor TFIID complex"/>
    <property type="evidence" value="ECO:0007669"/>
    <property type="project" value="TreeGrafter"/>
</dbReference>
<dbReference type="GO" id="GO:0016251">
    <property type="term" value="F:RNA polymerase II general transcription initiation factor activity"/>
    <property type="evidence" value="ECO:0007669"/>
    <property type="project" value="TreeGrafter"/>
</dbReference>
<dbReference type="PROSITE" id="PS50294">
    <property type="entry name" value="WD_REPEATS_REGION"/>
    <property type="match status" value="3"/>
</dbReference>
<feature type="repeat" description="WD" evidence="3">
    <location>
        <begin position="149"/>
        <end position="190"/>
    </location>
</feature>
<dbReference type="VEuPathDB" id="FungiDB:H257_17381"/>
<protein>
    <submittedName>
        <fullName evidence="4">Uncharacterized protein</fullName>
    </submittedName>
</protein>
<dbReference type="PANTHER" id="PTHR19879">
    <property type="entry name" value="TRANSCRIPTION INITIATION FACTOR TFIID"/>
    <property type="match status" value="1"/>
</dbReference>
<dbReference type="InterPro" id="IPR015943">
    <property type="entry name" value="WD40/YVTN_repeat-like_dom_sf"/>
</dbReference>
<evidence type="ECO:0000256" key="2">
    <source>
        <dbReference type="ARBA" id="ARBA00022737"/>
    </source>
</evidence>
<evidence type="ECO:0000256" key="1">
    <source>
        <dbReference type="ARBA" id="ARBA00022574"/>
    </source>
</evidence>
<dbReference type="GO" id="GO:0006367">
    <property type="term" value="P:transcription initiation at RNA polymerase II promoter"/>
    <property type="evidence" value="ECO:0007669"/>
    <property type="project" value="TreeGrafter"/>
</dbReference>
<name>A0A3R7X106_APHAT</name>
<dbReference type="InterPro" id="IPR037190">
    <property type="entry name" value="LIS1_N"/>
</dbReference>
<dbReference type="VEuPathDB" id="FungiDB:H257_17380"/>
<feature type="repeat" description="WD" evidence="3">
    <location>
        <begin position="256"/>
        <end position="297"/>
    </location>
</feature>
<dbReference type="SUPFAM" id="SSF50978">
    <property type="entry name" value="WD40 repeat-like"/>
    <property type="match status" value="1"/>
</dbReference>
<evidence type="ECO:0000313" key="5">
    <source>
        <dbReference type="Proteomes" id="UP000284702"/>
    </source>
</evidence>
<keyword evidence="5" id="KW-1185">Reference proteome</keyword>
<dbReference type="InterPro" id="IPR020472">
    <property type="entry name" value="WD40_PAC1"/>
</dbReference>
<comment type="caution">
    <text evidence="4">The sequence shown here is derived from an EMBL/GenBank/DDBJ whole genome shotgun (WGS) entry which is preliminary data.</text>
</comment>
<dbReference type="Gene3D" id="1.20.960.30">
    <property type="match status" value="1"/>
</dbReference>
<dbReference type="Gene3D" id="2.130.10.10">
    <property type="entry name" value="YVTN repeat-like/Quinoprotein amine dehydrogenase"/>
    <property type="match status" value="1"/>
</dbReference>
<dbReference type="AlphaFoldDB" id="A0A3R7X106"/>
<dbReference type="PRINTS" id="PR00320">
    <property type="entry name" value="GPROTEINBRPT"/>
</dbReference>
<accession>A0A3R7X106</accession>
<dbReference type="PROSITE" id="PS00678">
    <property type="entry name" value="WD_REPEATS_1"/>
    <property type="match status" value="1"/>
</dbReference>
<dbReference type="InterPro" id="IPR036322">
    <property type="entry name" value="WD40_repeat_dom_sf"/>
</dbReference>
<evidence type="ECO:0000313" key="4">
    <source>
        <dbReference type="EMBL" id="RQM23949.1"/>
    </source>
</evidence>
<dbReference type="PROSITE" id="PS50082">
    <property type="entry name" value="WD_REPEATS_2"/>
    <property type="match status" value="5"/>
</dbReference>
<keyword evidence="2" id="KW-0677">Repeat</keyword>
<reference evidence="4" key="1">
    <citation type="submission" date="2018-07" db="EMBL/GenBank/DDBJ databases">
        <title>Annotation of Aphanomyces astaci genome assembly.</title>
        <authorList>
            <person name="Studholme D.J."/>
        </authorList>
    </citation>
    <scope>NUCLEOTIDE SEQUENCE [LARGE SCALE GENOMIC DNA]</scope>
    <source>
        <strain evidence="4">Pc</strain>
    </source>
</reference>
<feature type="repeat" description="WD" evidence="3">
    <location>
        <begin position="299"/>
        <end position="340"/>
    </location>
</feature>
<feature type="repeat" description="WD" evidence="3">
    <location>
        <begin position="214"/>
        <end position="255"/>
    </location>
</feature>
<dbReference type="EMBL" id="MZMZ02002836">
    <property type="protein sequence ID" value="RQM23949.1"/>
    <property type="molecule type" value="Genomic_DNA"/>
</dbReference>
<dbReference type="Pfam" id="PF00400">
    <property type="entry name" value="WD40"/>
    <property type="match status" value="5"/>
</dbReference>
<evidence type="ECO:0000256" key="3">
    <source>
        <dbReference type="PROSITE-ProRule" id="PRU00221"/>
    </source>
</evidence>
<feature type="non-terminal residue" evidence="4">
    <location>
        <position position="1"/>
    </location>
</feature>
<sequence length="537" mass="59671">VELTMAAACDRHQAILEYLSGLGSTFAQSATAFQQDAGLTMAGESDTTKTGLLEKKWTSVVRLQRKVMELESKIQQLEEDSKLGGVVSRRDVTGIGRDPSTFLPRAPPKYSMSGHRSPITCVVFHPVFSVVVTSSEDATIKSGYCTQTLKGHSDWVRDICITDDGQFLASGGNDRAITLWDLAQGKAIQCMREHEHVVETLQFAARGPQGAAIEAIHGKKVAETTGQTVARYLLSGSRDRTVRLWEAFSGLLLMNFVSHDNWVRAVRFHSSGKYAISASEDKTIRVFDVESGRCVRTLKDAHSHFLTTLDVHPSLPLLVTGSIDKFVNVWECEDANKAAAGHGGNNVAQVVKKIEGHYPIWTRIVRVVWNFLVDLVLGTCELQRICSEVTKDTRGMMVKVRTNVALDRGLKDVQQDIFDFKPFDVIPPLGFNSAARSLTTNRALVHASHPTQCCGTQLLSGWMSSFVVDVVRERLVDSRLYDKDCNLDELHEFYCMVFSMFDALWVESNPTDLMAFPAVFGMLQETIRLELAERTFA</sequence>
<dbReference type="CDD" id="cd00200">
    <property type="entry name" value="WD40"/>
    <property type="match status" value="1"/>
</dbReference>
<dbReference type="Proteomes" id="UP000284702">
    <property type="component" value="Unassembled WGS sequence"/>
</dbReference>
<keyword evidence="1 3" id="KW-0853">WD repeat</keyword>
<dbReference type="SMART" id="SM00320">
    <property type="entry name" value="WD40"/>
    <property type="match status" value="5"/>
</dbReference>
<dbReference type="InterPro" id="IPR019775">
    <property type="entry name" value="WD40_repeat_CS"/>
</dbReference>
<dbReference type="PANTHER" id="PTHR19879:SF9">
    <property type="entry name" value="TRANSCRIPTION INITIATION FACTOR TFIID SUBUNIT 5"/>
    <property type="match status" value="1"/>
</dbReference>
<feature type="repeat" description="WD" evidence="3">
    <location>
        <begin position="112"/>
        <end position="141"/>
    </location>
</feature>